<dbReference type="RefSeq" id="XP_029028404.1">
    <property type="nucleotide sequence ID" value="XM_029172571.3"/>
</dbReference>
<dbReference type="InterPro" id="IPR003599">
    <property type="entry name" value="Ig_sub"/>
</dbReference>
<feature type="domain" description="Ig-like" evidence="5">
    <location>
        <begin position="145"/>
        <end position="210"/>
    </location>
</feature>
<evidence type="ECO:0000256" key="2">
    <source>
        <dbReference type="ARBA" id="ARBA00023157"/>
    </source>
</evidence>
<dbReference type="AlphaFoldDB" id="A0A6P7PHN7"/>
<dbReference type="PROSITE" id="PS50835">
    <property type="entry name" value="IG_LIKE"/>
    <property type="match status" value="2"/>
</dbReference>
<evidence type="ECO:0000256" key="4">
    <source>
        <dbReference type="SAM" id="SignalP"/>
    </source>
</evidence>
<keyword evidence="6" id="KW-1185">Reference proteome</keyword>
<protein>
    <submittedName>
        <fullName evidence="7">Sialoadhesin-like isoform X1</fullName>
    </submittedName>
</protein>
<dbReference type="PANTHER" id="PTHR11481:SF64">
    <property type="entry name" value="FC RECEPTOR-LIKE PROTEIN 4"/>
    <property type="match status" value="1"/>
</dbReference>
<keyword evidence="3" id="KW-1133">Transmembrane helix</keyword>
<dbReference type="Gene3D" id="2.60.40.10">
    <property type="entry name" value="Immunoglobulins"/>
    <property type="match status" value="3"/>
</dbReference>
<evidence type="ECO:0000259" key="5">
    <source>
        <dbReference type="PROSITE" id="PS50835"/>
    </source>
</evidence>
<proteinExistence type="predicted"/>
<dbReference type="KEGG" id="bspl:114868793"/>
<dbReference type="PANTHER" id="PTHR11481">
    <property type="entry name" value="IMMUNOGLOBULIN FC RECEPTOR"/>
    <property type="match status" value="1"/>
</dbReference>
<evidence type="ECO:0000256" key="3">
    <source>
        <dbReference type="SAM" id="Phobius"/>
    </source>
</evidence>
<feature type="chain" id="PRO_5028425074" evidence="4">
    <location>
        <begin position="30"/>
        <end position="348"/>
    </location>
</feature>
<dbReference type="GO" id="GO:0007166">
    <property type="term" value="P:cell surface receptor signaling pathway"/>
    <property type="evidence" value="ECO:0007669"/>
    <property type="project" value="TreeGrafter"/>
</dbReference>
<keyword evidence="3" id="KW-0472">Membrane</keyword>
<dbReference type="GO" id="GO:0006955">
    <property type="term" value="P:immune response"/>
    <property type="evidence" value="ECO:0007669"/>
    <property type="project" value="TreeGrafter"/>
</dbReference>
<keyword evidence="3" id="KW-0812">Transmembrane</keyword>
<dbReference type="InParanoid" id="A0A6P7PHN7"/>
<dbReference type="SMART" id="SM00408">
    <property type="entry name" value="IGc2"/>
    <property type="match status" value="2"/>
</dbReference>
<evidence type="ECO:0000313" key="6">
    <source>
        <dbReference type="Proteomes" id="UP000515150"/>
    </source>
</evidence>
<dbReference type="Pfam" id="PF13895">
    <property type="entry name" value="Ig_2"/>
    <property type="match status" value="1"/>
</dbReference>
<feature type="transmembrane region" description="Helical" evidence="3">
    <location>
        <begin position="320"/>
        <end position="342"/>
    </location>
</feature>
<dbReference type="GO" id="GO:0009897">
    <property type="term" value="C:external side of plasma membrane"/>
    <property type="evidence" value="ECO:0007669"/>
    <property type="project" value="TreeGrafter"/>
</dbReference>
<dbReference type="SUPFAM" id="SSF48726">
    <property type="entry name" value="Immunoglobulin"/>
    <property type="match status" value="2"/>
</dbReference>
<name>A0A6P7PHN7_BETSP</name>
<sequence>MKTPPHDMEAPGLCLRLSMLLLVLPGSRVESSGEQRLTHGARSDLVLLLTSSDSLTDADFWAVTSRLQYFQYEAVSFHCQGLSGSSQLRGLRNAEGFLTLCDLQSPWSSFSCTVETAYPGDSGRYWCETETGQRSGAVNISVTAGSVILVSPVLPVTEGVSVTLRCRQKVSSSSTADFYKDGRLVARSSTGEMSVHSVSQSDEGLYKCSVPGAGESPQSRLLVRADAVVLLCPVLPVMEGVNVTLLCRKNSISPNSTAAFYKDGVFLRSSATGRTTLHSVSKADEGFYSCSLSGGGASAPGWLAVKAHHRDACSSGFNHAFLVLRIVLTVLMSVLLLGLLHYGHSQRR</sequence>
<dbReference type="InterPro" id="IPR036179">
    <property type="entry name" value="Ig-like_dom_sf"/>
</dbReference>
<keyword evidence="2" id="KW-1015">Disulfide bond</keyword>
<gene>
    <name evidence="7" type="primary">LOC114868793</name>
</gene>
<dbReference type="GeneID" id="114868793"/>
<dbReference type="Proteomes" id="UP000515150">
    <property type="component" value="Chromosome 2"/>
</dbReference>
<feature type="domain" description="Ig-like" evidence="5">
    <location>
        <begin position="217"/>
        <end position="293"/>
    </location>
</feature>
<dbReference type="GO" id="GO:0004888">
    <property type="term" value="F:transmembrane signaling receptor activity"/>
    <property type="evidence" value="ECO:0007669"/>
    <property type="project" value="TreeGrafter"/>
</dbReference>
<evidence type="ECO:0000313" key="7">
    <source>
        <dbReference type="RefSeq" id="XP_029028404.1"/>
    </source>
</evidence>
<dbReference type="InterPro" id="IPR050488">
    <property type="entry name" value="Ig_Fc_receptor"/>
</dbReference>
<dbReference type="InterPro" id="IPR007110">
    <property type="entry name" value="Ig-like_dom"/>
</dbReference>
<dbReference type="OrthoDB" id="6151406at2759"/>
<organism evidence="6 7">
    <name type="scientific">Betta splendens</name>
    <name type="common">Siamese fighting fish</name>
    <dbReference type="NCBI Taxonomy" id="158456"/>
    <lineage>
        <taxon>Eukaryota</taxon>
        <taxon>Metazoa</taxon>
        <taxon>Chordata</taxon>
        <taxon>Craniata</taxon>
        <taxon>Vertebrata</taxon>
        <taxon>Euteleostomi</taxon>
        <taxon>Actinopterygii</taxon>
        <taxon>Neopterygii</taxon>
        <taxon>Teleostei</taxon>
        <taxon>Neoteleostei</taxon>
        <taxon>Acanthomorphata</taxon>
        <taxon>Anabantaria</taxon>
        <taxon>Anabantiformes</taxon>
        <taxon>Anabantoidei</taxon>
        <taxon>Osphronemidae</taxon>
        <taxon>Betta</taxon>
    </lineage>
</organism>
<dbReference type="SMART" id="SM00409">
    <property type="entry name" value="IG"/>
    <property type="match status" value="3"/>
</dbReference>
<dbReference type="InterPro" id="IPR013783">
    <property type="entry name" value="Ig-like_fold"/>
</dbReference>
<accession>A0A6P7PHN7</accession>
<evidence type="ECO:0000256" key="1">
    <source>
        <dbReference type="ARBA" id="ARBA00022729"/>
    </source>
</evidence>
<keyword evidence="1 4" id="KW-0732">Signal</keyword>
<reference evidence="7" key="1">
    <citation type="submission" date="2025-08" db="UniProtKB">
        <authorList>
            <consortium name="RefSeq"/>
        </authorList>
    </citation>
    <scope>IDENTIFICATION</scope>
</reference>
<feature type="signal peptide" evidence="4">
    <location>
        <begin position="1"/>
        <end position="29"/>
    </location>
</feature>
<dbReference type="InterPro" id="IPR003598">
    <property type="entry name" value="Ig_sub2"/>
</dbReference>